<protein>
    <submittedName>
        <fullName evidence="1">Uncharacterized protein</fullName>
    </submittedName>
</protein>
<gene>
    <name evidence="1" type="ORF">S01H4_67106</name>
</gene>
<evidence type="ECO:0000313" key="1">
    <source>
        <dbReference type="EMBL" id="GAH30175.1"/>
    </source>
</evidence>
<name>X1FC87_9ZZZZ</name>
<feature type="non-terminal residue" evidence="1">
    <location>
        <position position="1"/>
    </location>
</feature>
<reference evidence="1" key="1">
    <citation type="journal article" date="2014" name="Front. Microbiol.">
        <title>High frequency of phylogenetically diverse reductive dehalogenase-homologous genes in deep subseafloor sedimentary metagenomes.</title>
        <authorList>
            <person name="Kawai M."/>
            <person name="Futagami T."/>
            <person name="Toyoda A."/>
            <person name="Takaki Y."/>
            <person name="Nishi S."/>
            <person name="Hori S."/>
            <person name="Arai W."/>
            <person name="Tsubouchi T."/>
            <person name="Morono Y."/>
            <person name="Uchiyama I."/>
            <person name="Ito T."/>
            <person name="Fujiyama A."/>
            <person name="Inagaki F."/>
            <person name="Takami H."/>
        </authorList>
    </citation>
    <scope>NUCLEOTIDE SEQUENCE</scope>
    <source>
        <strain evidence="1">Expedition CK06-06</strain>
    </source>
</reference>
<comment type="caution">
    <text evidence="1">The sequence shown here is derived from an EMBL/GenBank/DDBJ whole genome shotgun (WGS) entry which is preliminary data.</text>
</comment>
<sequence>TLGKFGETFRNTVVNRGLVGRVPKSGRVSFIVKSPKINDYFYYMDV</sequence>
<accession>X1FC87</accession>
<organism evidence="1">
    <name type="scientific">marine sediment metagenome</name>
    <dbReference type="NCBI Taxonomy" id="412755"/>
    <lineage>
        <taxon>unclassified sequences</taxon>
        <taxon>metagenomes</taxon>
        <taxon>ecological metagenomes</taxon>
    </lineage>
</organism>
<dbReference type="AlphaFoldDB" id="X1FC87"/>
<dbReference type="EMBL" id="BART01041983">
    <property type="protein sequence ID" value="GAH30175.1"/>
    <property type="molecule type" value="Genomic_DNA"/>
</dbReference>
<proteinExistence type="predicted"/>
<feature type="non-terminal residue" evidence="1">
    <location>
        <position position="46"/>
    </location>
</feature>